<keyword evidence="9" id="KW-1185">Reference proteome</keyword>
<comment type="similarity">
    <text evidence="2 6">Belongs to the CTL (choline transporter-like) family.</text>
</comment>
<dbReference type="PANTHER" id="PTHR12385:SF88">
    <property type="entry name" value="CHOLINE TRANSPORTER-LIKE PROTEIN CTL1"/>
    <property type="match status" value="1"/>
</dbReference>
<keyword evidence="3 6" id="KW-0812">Transmembrane</keyword>
<dbReference type="EMBL" id="JBFMKM010000003">
    <property type="protein sequence ID" value="KAL1311140.1"/>
    <property type="molecule type" value="Genomic_DNA"/>
</dbReference>
<reference evidence="8 9" key="1">
    <citation type="submission" date="2024-07" db="EMBL/GenBank/DDBJ databases">
        <title>Draft sequence of the Neodothiora populina.</title>
        <authorList>
            <person name="Drown D.D."/>
            <person name="Schuette U.S."/>
            <person name="Buechlein A.B."/>
            <person name="Rusch D.R."/>
            <person name="Winton L.W."/>
            <person name="Adams G.A."/>
        </authorList>
    </citation>
    <scope>NUCLEOTIDE SEQUENCE [LARGE SCALE GENOMIC DNA]</scope>
    <source>
        <strain evidence="8 9">CPC 39397</strain>
    </source>
</reference>
<feature type="transmembrane region" description="Helical" evidence="6">
    <location>
        <begin position="623"/>
        <end position="641"/>
    </location>
</feature>
<feature type="transmembrane region" description="Helical" evidence="6">
    <location>
        <begin position="336"/>
        <end position="357"/>
    </location>
</feature>
<dbReference type="RefSeq" id="XP_069203989.1">
    <property type="nucleotide sequence ID" value="XM_069340521.1"/>
</dbReference>
<feature type="transmembrane region" description="Helical" evidence="6">
    <location>
        <begin position="522"/>
        <end position="541"/>
    </location>
</feature>
<dbReference type="InterPro" id="IPR007603">
    <property type="entry name" value="Choline_transptr-like"/>
</dbReference>
<feature type="compositionally biased region" description="Basic and acidic residues" evidence="7">
    <location>
        <begin position="24"/>
        <end position="36"/>
    </location>
</feature>
<evidence type="ECO:0000256" key="2">
    <source>
        <dbReference type="ARBA" id="ARBA00007168"/>
    </source>
</evidence>
<comment type="caution">
    <text evidence="8">The sequence shown here is derived from an EMBL/GenBank/DDBJ whole genome shotgun (WGS) entry which is preliminary data.</text>
</comment>
<evidence type="ECO:0000313" key="9">
    <source>
        <dbReference type="Proteomes" id="UP001562354"/>
    </source>
</evidence>
<evidence type="ECO:0000256" key="5">
    <source>
        <dbReference type="ARBA" id="ARBA00023136"/>
    </source>
</evidence>
<evidence type="ECO:0000256" key="7">
    <source>
        <dbReference type="SAM" id="MobiDB-lite"/>
    </source>
</evidence>
<evidence type="ECO:0000256" key="3">
    <source>
        <dbReference type="ARBA" id="ARBA00022692"/>
    </source>
</evidence>
<feature type="transmembrane region" description="Helical" evidence="6">
    <location>
        <begin position="269"/>
        <end position="288"/>
    </location>
</feature>
<accession>A0ABR3PNQ1</accession>
<feature type="region of interest" description="Disordered" evidence="7">
    <location>
        <begin position="207"/>
        <end position="250"/>
    </location>
</feature>
<feature type="compositionally biased region" description="Polar residues" evidence="7">
    <location>
        <begin position="10"/>
        <end position="19"/>
    </location>
</feature>
<feature type="region of interest" description="Disordered" evidence="7">
    <location>
        <begin position="71"/>
        <end position="90"/>
    </location>
</feature>
<comment type="subcellular location">
    <subcellularLocation>
        <location evidence="6">Cell membrane</location>
        <topology evidence="6">Multi-pass membrane protein</topology>
    </subcellularLocation>
    <subcellularLocation>
        <location evidence="1">Membrane</location>
        <topology evidence="1">Multi-pass membrane protein</topology>
    </subcellularLocation>
</comment>
<feature type="transmembrane region" description="Helical" evidence="6">
    <location>
        <begin position="548"/>
        <end position="567"/>
    </location>
</feature>
<dbReference type="PANTHER" id="PTHR12385">
    <property type="entry name" value="CHOLINE TRANSPORTER-LIKE (SLC FAMILY 44)"/>
    <property type="match status" value="1"/>
</dbReference>
<dbReference type="GeneID" id="95975045"/>
<comment type="function">
    <text evidence="6">Probably involved in transport through the plasma membrane.</text>
</comment>
<feature type="transmembrane region" description="Helical" evidence="6">
    <location>
        <begin position="464"/>
        <end position="484"/>
    </location>
</feature>
<keyword evidence="4 6" id="KW-1133">Transmembrane helix</keyword>
<evidence type="ECO:0000256" key="1">
    <source>
        <dbReference type="ARBA" id="ARBA00004141"/>
    </source>
</evidence>
<protein>
    <recommendedName>
        <fullName evidence="6">Protein PNS1</fullName>
    </recommendedName>
</protein>
<feature type="region of interest" description="Disordered" evidence="7">
    <location>
        <begin position="1"/>
        <end position="65"/>
    </location>
</feature>
<feature type="transmembrane region" description="Helical" evidence="6">
    <location>
        <begin position="308"/>
        <end position="329"/>
    </location>
</feature>
<feature type="transmembrane region" description="Helical" evidence="6">
    <location>
        <begin position="662"/>
        <end position="682"/>
    </location>
</feature>
<dbReference type="Pfam" id="PF04515">
    <property type="entry name" value="Choline_transpo"/>
    <property type="match status" value="1"/>
</dbReference>
<name>A0ABR3PNQ1_9PEZI</name>
<keyword evidence="5 6" id="KW-0472">Membrane</keyword>
<feature type="transmembrane region" description="Helical" evidence="6">
    <location>
        <begin position="377"/>
        <end position="394"/>
    </location>
</feature>
<feature type="transmembrane region" description="Helical" evidence="6">
    <location>
        <begin position="415"/>
        <end position="439"/>
    </location>
</feature>
<proteinExistence type="inferred from homology"/>
<sequence length="724" mass="79459">MFSEYASRFLAQSQSNLPAAQQDVENRSRNPLDRRRLASNSRYVQRPTMPSPYQQSASYLSRFPFASRRPQDTEVPLFSTHQGFEQEDDEALHERDMADYLALQKSRRNFGPSHLTESSELDDDYRDNSDDPPAHLIVQDDAPSDDYPLDNSPPRQPASKRSASVPESEASMPSSTSRGRDRLVDIELASTLHEDSDEYDRPPAVQRFINTPSRHPPPPMPSSFIPRETDSETAFARPRPPSPDQDSVPPTVILPAPEPPRHDLFWASLYKIAIFAMFATFVLVWLHTSTPTSKKPLGDTIYSALMSSINMLLWDTVLTVIVAMIWLALLREYVRFLVLAMLVAVPVILVSFSIYPFVSSYKGAWSGTSIQDRAMRWLSLVPAVTACVWVYSVYKGRHSLGKAIGILEFACRIVTASPALTLMGFGTLGVVVCFTWIWMGMFTRIFLGGHLSKVQTFIVDLNTWWLGFYFAMVYLWSLGVIAGIQRATTAATVSQWYFHRLSVPAPSSTAVVKASFSHAAGPMLGTICLSTFLALLIRLPLIILPRRIASLVTLCAFSMVPTSLAALTNPLTLTYAAIHSQPLSISARGLSQLHFVSKTSPTTTLNPSAFASPSGGSLIPYRLAKLLLHATRFIMSFALGFGGWVKSARTVQLAGGGFKGSLYAYIVGFIAATIGWAVLGAIEGVIGGVVDASLICWASETGGRGGAGEARYCREAGELFGDGD</sequence>
<gene>
    <name evidence="8" type="ORF">AAFC00_001342</name>
</gene>
<evidence type="ECO:0000256" key="4">
    <source>
        <dbReference type="ARBA" id="ARBA00022989"/>
    </source>
</evidence>
<evidence type="ECO:0000256" key="6">
    <source>
        <dbReference type="RuleBase" id="RU368066"/>
    </source>
</evidence>
<dbReference type="Proteomes" id="UP001562354">
    <property type="component" value="Unassembled WGS sequence"/>
</dbReference>
<feature type="region of interest" description="Disordered" evidence="7">
    <location>
        <begin position="110"/>
        <end position="182"/>
    </location>
</feature>
<organism evidence="8 9">
    <name type="scientific">Neodothiora populina</name>
    <dbReference type="NCBI Taxonomy" id="2781224"/>
    <lineage>
        <taxon>Eukaryota</taxon>
        <taxon>Fungi</taxon>
        <taxon>Dikarya</taxon>
        <taxon>Ascomycota</taxon>
        <taxon>Pezizomycotina</taxon>
        <taxon>Dothideomycetes</taxon>
        <taxon>Dothideomycetidae</taxon>
        <taxon>Dothideales</taxon>
        <taxon>Dothioraceae</taxon>
        <taxon>Neodothiora</taxon>
    </lineage>
</organism>
<evidence type="ECO:0000313" key="8">
    <source>
        <dbReference type="EMBL" id="KAL1311140.1"/>
    </source>
</evidence>